<feature type="region of interest" description="Disordered" evidence="1">
    <location>
        <begin position="1"/>
        <end position="25"/>
    </location>
</feature>
<dbReference type="KEGG" id="abs:AZOBR_200033"/>
<dbReference type="EMBL" id="HE577327">
    <property type="protein sequence ID" value="CCC99328.1"/>
    <property type="molecule type" value="Genomic_DNA"/>
</dbReference>
<dbReference type="Proteomes" id="UP000007319">
    <property type="component" value="Chromosome"/>
</dbReference>
<accession>A0A9P1JTD5</accession>
<protein>
    <submittedName>
        <fullName evidence="2">Uncharacterized protein</fullName>
    </submittedName>
</protein>
<organism evidence="2 3">
    <name type="scientific">Azospirillum baldaniorum</name>
    <dbReference type="NCBI Taxonomy" id="1064539"/>
    <lineage>
        <taxon>Bacteria</taxon>
        <taxon>Pseudomonadati</taxon>
        <taxon>Pseudomonadota</taxon>
        <taxon>Alphaproteobacteria</taxon>
        <taxon>Rhodospirillales</taxon>
        <taxon>Azospirillaceae</taxon>
        <taxon>Azospirillum</taxon>
    </lineage>
</organism>
<evidence type="ECO:0000313" key="2">
    <source>
        <dbReference type="EMBL" id="CCC99328.1"/>
    </source>
</evidence>
<evidence type="ECO:0000256" key="1">
    <source>
        <dbReference type="SAM" id="MobiDB-lite"/>
    </source>
</evidence>
<sequence>MTPSARRPDRRPQSTRVPKKGPPVPAGFFVGRGAVAAALPFRNYGVPALRKRGGAPT</sequence>
<name>A0A9P1JTD5_9PROT</name>
<gene>
    <name evidence="2" type="ORF">AZOBR_200033</name>
</gene>
<dbReference type="AlphaFoldDB" id="A0A9P1JTD5"/>
<evidence type="ECO:0000313" key="3">
    <source>
        <dbReference type="Proteomes" id="UP000007319"/>
    </source>
</evidence>
<feature type="compositionally biased region" description="Basic and acidic residues" evidence="1">
    <location>
        <begin position="1"/>
        <end position="12"/>
    </location>
</feature>
<proteinExistence type="predicted"/>
<keyword evidence="3" id="KW-1185">Reference proteome</keyword>
<reference evidence="2 3" key="1">
    <citation type="journal article" date="2011" name="PLoS Genet.">
        <title>Azospirillum genomes reveal transition of bacteria from aquatic to terrestrial environments.</title>
        <authorList>
            <person name="Wisniewski-Dye F."/>
            <person name="Borziak K."/>
            <person name="Khalsa-Moyers G."/>
            <person name="Alexandre G."/>
            <person name="Sukharnikov L.O."/>
            <person name="Wuichet K."/>
            <person name="Hurst G.B."/>
            <person name="McDonald W.H."/>
            <person name="Robertson J.S."/>
            <person name="Barbe V."/>
            <person name="Calteau A."/>
            <person name="Rouy Z."/>
            <person name="Mangenot S."/>
            <person name="Prigent-Combaret C."/>
            <person name="Normand P."/>
            <person name="Boyer M."/>
            <person name="Siguier P."/>
            <person name="Dessaux Y."/>
            <person name="Elmerich C."/>
            <person name="Condemine G."/>
            <person name="Krishnen G."/>
            <person name="Kennedy I."/>
            <person name="Paterson A.H."/>
            <person name="Gonzalez V."/>
            <person name="Mavingui P."/>
            <person name="Zhulin I.B."/>
        </authorList>
    </citation>
    <scope>NUCLEOTIDE SEQUENCE [LARGE SCALE GENOMIC DNA]</scope>
    <source>
        <strain evidence="2 3">Sp245</strain>
    </source>
</reference>